<keyword evidence="2" id="KW-1185">Reference proteome</keyword>
<gene>
    <name evidence="1" type="ORF">EV216_11579</name>
</gene>
<accession>A0A4R1YTB5</accession>
<comment type="caution">
    <text evidence="1">The sequence shown here is derived from an EMBL/GenBank/DDBJ whole genome shotgun (WGS) entry which is preliminary data.</text>
</comment>
<organism evidence="1 2">
    <name type="scientific">Rhodovulum steppense</name>
    <dbReference type="NCBI Taxonomy" id="540251"/>
    <lineage>
        <taxon>Bacteria</taxon>
        <taxon>Pseudomonadati</taxon>
        <taxon>Pseudomonadota</taxon>
        <taxon>Alphaproteobacteria</taxon>
        <taxon>Rhodobacterales</taxon>
        <taxon>Paracoccaceae</taxon>
        <taxon>Rhodovulum</taxon>
    </lineage>
</organism>
<dbReference type="AlphaFoldDB" id="A0A4R1YTB5"/>
<sequence>MGGEERDARMDQASEVMAEIRIAAIPLVEDVSVDTLLAGVVAALMAQGHRLAGFRQTRTEACGMAVEDLSGGGLFGISQRLGPGSTGCSLDPQGLAEAAGAALLALEGGPALVVLPRYGKAEAEGHGFRAVIEKACERQIPVLAAVRRDCTASWEDFTGGCAEWLAPDPQAVLDWCRRAMPLRA</sequence>
<proteinExistence type="predicted"/>
<evidence type="ECO:0000313" key="1">
    <source>
        <dbReference type="EMBL" id="TCM82715.1"/>
    </source>
</evidence>
<evidence type="ECO:0000313" key="2">
    <source>
        <dbReference type="Proteomes" id="UP000295277"/>
    </source>
</evidence>
<dbReference type="Proteomes" id="UP000295277">
    <property type="component" value="Unassembled WGS sequence"/>
</dbReference>
<reference evidence="1 2" key="1">
    <citation type="submission" date="2019-03" db="EMBL/GenBank/DDBJ databases">
        <title>Genomic Encyclopedia of Type Strains, Phase IV (KMG-IV): sequencing the most valuable type-strain genomes for metagenomic binning, comparative biology and taxonomic classification.</title>
        <authorList>
            <person name="Goeker M."/>
        </authorList>
    </citation>
    <scope>NUCLEOTIDE SEQUENCE [LARGE SCALE GENOMIC DNA]</scope>
    <source>
        <strain evidence="1 2">DSM 21153</strain>
    </source>
</reference>
<dbReference type="Pfam" id="PF10649">
    <property type="entry name" value="DUF2478"/>
    <property type="match status" value="1"/>
</dbReference>
<dbReference type="InterPro" id="IPR018912">
    <property type="entry name" value="DUF2478"/>
</dbReference>
<name>A0A4R1YTB5_9RHOB</name>
<dbReference type="EMBL" id="SLVM01000015">
    <property type="protein sequence ID" value="TCM82715.1"/>
    <property type="molecule type" value="Genomic_DNA"/>
</dbReference>
<protein>
    <submittedName>
        <fullName evidence="1">Uncharacterized protein DUF2478</fullName>
    </submittedName>
</protein>